<dbReference type="RefSeq" id="WP_135107224.1">
    <property type="nucleotide sequence ID" value="NZ_JADGKW010000007.1"/>
</dbReference>
<name>A0A4Y9IK41_9BACT</name>
<reference evidence="2 3" key="1">
    <citation type="submission" date="2019-03" db="EMBL/GenBank/DDBJ databases">
        <title>Diversity of the mouse oral microbiome.</title>
        <authorList>
            <person name="Joseph S."/>
            <person name="Aduse-Opoku J."/>
            <person name="Curtis M."/>
            <person name="Wade W."/>
            <person name="Hashim A."/>
        </authorList>
    </citation>
    <scope>NUCLEOTIDE SEQUENCE [LARGE SCALE GENOMIC DNA]</scope>
    <source>
        <strain evidence="2 3">P11</strain>
    </source>
</reference>
<feature type="chain" id="PRO_5021465261" description="DUF4252 domain-containing protein" evidence="1">
    <location>
        <begin position="18"/>
        <end position="204"/>
    </location>
</feature>
<evidence type="ECO:0000256" key="1">
    <source>
        <dbReference type="SAM" id="SignalP"/>
    </source>
</evidence>
<evidence type="ECO:0000313" key="2">
    <source>
        <dbReference type="EMBL" id="TFU86964.1"/>
    </source>
</evidence>
<dbReference type="Proteomes" id="UP000298285">
    <property type="component" value="Unassembled WGS sequence"/>
</dbReference>
<feature type="signal peptide" evidence="1">
    <location>
        <begin position="1"/>
        <end position="17"/>
    </location>
</feature>
<evidence type="ECO:0000313" key="3">
    <source>
        <dbReference type="Proteomes" id="UP000298285"/>
    </source>
</evidence>
<dbReference type="AlphaFoldDB" id="A0A4Y9IK41"/>
<proteinExistence type="predicted"/>
<gene>
    <name evidence="2" type="ORF">E4T88_16070</name>
</gene>
<protein>
    <recommendedName>
        <fullName evidence="4">DUF4252 domain-containing protein</fullName>
    </recommendedName>
</protein>
<dbReference type="EMBL" id="SPPK01000007">
    <property type="protein sequence ID" value="TFU86964.1"/>
    <property type="molecule type" value="Genomic_DNA"/>
</dbReference>
<accession>A0A4Y9IK41</accession>
<organism evidence="2 3">
    <name type="scientific">Dysgonomonas mossii</name>
    <dbReference type="NCBI Taxonomy" id="163665"/>
    <lineage>
        <taxon>Bacteria</taxon>
        <taxon>Pseudomonadati</taxon>
        <taxon>Bacteroidota</taxon>
        <taxon>Bacteroidia</taxon>
        <taxon>Bacteroidales</taxon>
        <taxon>Dysgonomonadaceae</taxon>
        <taxon>Dysgonomonas</taxon>
    </lineage>
</organism>
<sequence>MKKLLLFFLLLPSLTFAQLPYSKMLSYDENKLKESKFKYDKEKNQYVLNKSNGLNNVSNVLSAINGTTADIRPHSEDYKIIIQYGETGVSYLHAIFYDDNAFLNIQNWLTENNINFIESTTGKKIIQTFDYDNYKVEIYVEKVDISATTGRTTALTKSIDESYNIYSYTINTGIPPSSKWHDKEAAKKAKAEAKGKKKDIEDLF</sequence>
<dbReference type="OrthoDB" id="9916718at2"/>
<comment type="caution">
    <text evidence="2">The sequence shown here is derived from an EMBL/GenBank/DDBJ whole genome shotgun (WGS) entry which is preliminary data.</text>
</comment>
<evidence type="ECO:0008006" key="4">
    <source>
        <dbReference type="Google" id="ProtNLM"/>
    </source>
</evidence>
<keyword evidence="1" id="KW-0732">Signal</keyword>